<dbReference type="GO" id="GO:0006508">
    <property type="term" value="P:proteolysis"/>
    <property type="evidence" value="ECO:0007669"/>
    <property type="project" value="InterPro"/>
</dbReference>
<keyword evidence="1" id="KW-0677">Repeat</keyword>
<feature type="repeat" description="ANK" evidence="3">
    <location>
        <begin position="203"/>
        <end position="229"/>
    </location>
</feature>
<dbReference type="Proteomes" id="UP000612456">
    <property type="component" value="Unassembled WGS sequence"/>
</dbReference>
<dbReference type="PROSITE" id="PS51257">
    <property type="entry name" value="PROKAR_LIPOPROTEIN"/>
    <property type="match status" value="1"/>
</dbReference>
<keyword evidence="2 3" id="KW-0040">ANK repeat</keyword>
<evidence type="ECO:0000256" key="4">
    <source>
        <dbReference type="SAM" id="SignalP"/>
    </source>
</evidence>
<dbReference type="GO" id="GO:0004190">
    <property type="term" value="F:aspartic-type endopeptidase activity"/>
    <property type="evidence" value="ECO:0007669"/>
    <property type="project" value="InterPro"/>
</dbReference>
<dbReference type="PRINTS" id="PR01415">
    <property type="entry name" value="ANKYRIN"/>
</dbReference>
<comment type="caution">
    <text evidence="6">The sequence shown here is derived from an EMBL/GenBank/DDBJ whole genome shotgun (WGS) entry which is preliminary data.</text>
</comment>
<dbReference type="PANTHER" id="PTHR24171:SF9">
    <property type="entry name" value="ANKYRIN REPEAT DOMAIN-CONTAINING PROTEIN 39"/>
    <property type="match status" value="1"/>
</dbReference>
<feature type="chain" id="PRO_5039367443" description="Peptidase A2 domain-containing protein" evidence="4">
    <location>
        <begin position="21"/>
        <end position="229"/>
    </location>
</feature>
<accession>A0A916Z8P0</accession>
<reference evidence="6" key="2">
    <citation type="submission" date="2020-09" db="EMBL/GenBank/DDBJ databases">
        <authorList>
            <person name="Sun Q."/>
            <person name="Zhou Y."/>
        </authorList>
    </citation>
    <scope>NUCLEOTIDE SEQUENCE</scope>
    <source>
        <strain evidence="6">CGMCC 1.15178</strain>
    </source>
</reference>
<dbReference type="SUPFAM" id="SSF48403">
    <property type="entry name" value="Ankyrin repeat"/>
    <property type="match status" value="1"/>
</dbReference>
<reference evidence="6" key="1">
    <citation type="journal article" date="2014" name="Int. J. Syst. Evol. Microbiol.">
        <title>Complete genome sequence of Corynebacterium casei LMG S-19264T (=DSM 44701T), isolated from a smear-ripened cheese.</title>
        <authorList>
            <consortium name="US DOE Joint Genome Institute (JGI-PGF)"/>
            <person name="Walter F."/>
            <person name="Albersmeier A."/>
            <person name="Kalinowski J."/>
            <person name="Ruckert C."/>
        </authorList>
    </citation>
    <scope>NUCLEOTIDE SEQUENCE</scope>
    <source>
        <strain evidence="6">CGMCC 1.15178</strain>
    </source>
</reference>
<gene>
    <name evidence="6" type="ORF">GCM10010911_44780</name>
</gene>
<evidence type="ECO:0000259" key="5">
    <source>
        <dbReference type="PROSITE" id="PS50175"/>
    </source>
</evidence>
<keyword evidence="7" id="KW-1185">Reference proteome</keyword>
<dbReference type="EMBL" id="BMHP01000003">
    <property type="protein sequence ID" value="GGD81705.1"/>
    <property type="molecule type" value="Genomic_DNA"/>
</dbReference>
<evidence type="ECO:0000256" key="2">
    <source>
        <dbReference type="ARBA" id="ARBA00023043"/>
    </source>
</evidence>
<dbReference type="Gene3D" id="1.25.40.20">
    <property type="entry name" value="Ankyrin repeat-containing domain"/>
    <property type="match status" value="1"/>
</dbReference>
<dbReference type="SMART" id="SM00248">
    <property type="entry name" value="ANK"/>
    <property type="match status" value="5"/>
</dbReference>
<dbReference type="InterPro" id="IPR036770">
    <property type="entry name" value="Ankyrin_rpt-contain_sf"/>
</dbReference>
<evidence type="ECO:0000256" key="1">
    <source>
        <dbReference type="ARBA" id="ARBA00022737"/>
    </source>
</evidence>
<evidence type="ECO:0000256" key="3">
    <source>
        <dbReference type="PROSITE-ProRule" id="PRU00023"/>
    </source>
</evidence>
<evidence type="ECO:0000313" key="7">
    <source>
        <dbReference type="Proteomes" id="UP000612456"/>
    </source>
</evidence>
<feature type="domain" description="Peptidase A2" evidence="5">
    <location>
        <begin position="187"/>
        <end position="229"/>
    </location>
</feature>
<dbReference type="Pfam" id="PF12796">
    <property type="entry name" value="Ank_2"/>
    <property type="match status" value="1"/>
</dbReference>
<name>A0A916Z8P0_9BACL</name>
<dbReference type="PANTHER" id="PTHR24171">
    <property type="entry name" value="ANKYRIN REPEAT DOMAIN-CONTAINING PROTEIN 39-RELATED"/>
    <property type="match status" value="1"/>
</dbReference>
<evidence type="ECO:0000313" key="6">
    <source>
        <dbReference type="EMBL" id="GGD81705.1"/>
    </source>
</evidence>
<dbReference type="PROSITE" id="PS50297">
    <property type="entry name" value="ANK_REP_REGION"/>
    <property type="match status" value="2"/>
</dbReference>
<dbReference type="InterPro" id="IPR001995">
    <property type="entry name" value="Peptidase_A2_cat"/>
</dbReference>
<organism evidence="6 7">
    <name type="scientific">Paenibacillus nasutitermitis</name>
    <dbReference type="NCBI Taxonomy" id="1652958"/>
    <lineage>
        <taxon>Bacteria</taxon>
        <taxon>Bacillati</taxon>
        <taxon>Bacillota</taxon>
        <taxon>Bacilli</taxon>
        <taxon>Bacillales</taxon>
        <taxon>Paenibacillaceae</taxon>
        <taxon>Paenibacillus</taxon>
    </lineage>
</organism>
<feature type="repeat" description="ANK" evidence="3">
    <location>
        <begin position="165"/>
        <end position="202"/>
    </location>
</feature>
<dbReference type="InterPro" id="IPR002110">
    <property type="entry name" value="Ankyrin_rpt"/>
</dbReference>
<dbReference type="PROSITE" id="PS50175">
    <property type="entry name" value="ASP_PROT_RETROV"/>
    <property type="match status" value="1"/>
</dbReference>
<feature type="signal peptide" evidence="4">
    <location>
        <begin position="1"/>
        <end position="20"/>
    </location>
</feature>
<protein>
    <recommendedName>
        <fullName evidence="5">Peptidase A2 domain-containing protein</fullName>
    </recommendedName>
</protein>
<dbReference type="PROSITE" id="PS50088">
    <property type="entry name" value="ANK_REPEAT"/>
    <property type="match status" value="3"/>
</dbReference>
<feature type="repeat" description="ANK" evidence="3">
    <location>
        <begin position="65"/>
        <end position="97"/>
    </location>
</feature>
<keyword evidence="4" id="KW-0732">Signal</keyword>
<proteinExistence type="predicted"/>
<sequence length="229" mass="24624">MYRLLVIVFVVWLSACQSVSNGSQFNQKKVEIMNQQLIASSEKGDTDQVLKLLQGGADINATDGNGRTAVLAASRNQHTETVKVLIQKGADINLRDNSLDNVLLYAGASGYLDIVRLAIEAGADTKLTNRFGGTALIPASDRGHVEVVQELLTNSDVDINHINNLHWTALLEAVILGDGGERHQKIVQLLVDHGADVNIADRDGVTPLQHAQKSGYRAIETILIGAGAK</sequence>
<dbReference type="AlphaFoldDB" id="A0A916Z8P0"/>
<dbReference type="Pfam" id="PF13637">
    <property type="entry name" value="Ank_4"/>
    <property type="match status" value="1"/>
</dbReference>